<evidence type="ECO:0000313" key="3">
    <source>
        <dbReference type="EMBL" id="CUM75483.1"/>
    </source>
</evidence>
<dbReference type="STRING" id="39490.ERS852448_00320"/>
<dbReference type="Pfam" id="PF05979">
    <property type="entry name" value="DUF896"/>
    <property type="match status" value="1"/>
</dbReference>
<reference evidence="3 4" key="1">
    <citation type="submission" date="2015-09" db="EMBL/GenBank/DDBJ databases">
        <authorList>
            <consortium name="Pathogen Informatics"/>
        </authorList>
    </citation>
    <scope>NUCLEOTIDE SEQUENCE [LARGE SCALE GENOMIC DNA]</scope>
    <source>
        <strain evidence="3 4">2789STDY5608891</strain>
    </source>
</reference>
<dbReference type="PANTHER" id="PTHR37300:SF1">
    <property type="entry name" value="UPF0291 PROTEIN YNZC"/>
    <property type="match status" value="1"/>
</dbReference>
<accession>A0A173RC46</accession>
<dbReference type="Gene3D" id="1.10.287.540">
    <property type="entry name" value="Helix hairpin bin"/>
    <property type="match status" value="1"/>
</dbReference>
<dbReference type="PANTHER" id="PTHR37300">
    <property type="entry name" value="UPF0291 PROTEIN CBO2609/CLC_2481"/>
    <property type="match status" value="1"/>
</dbReference>
<name>A0A173RC46_EUBRA</name>
<dbReference type="GeneID" id="97390998"/>
<dbReference type="SUPFAM" id="SSF158221">
    <property type="entry name" value="YnzC-like"/>
    <property type="match status" value="1"/>
</dbReference>
<dbReference type="Proteomes" id="UP000095492">
    <property type="component" value="Unassembled WGS sequence"/>
</dbReference>
<dbReference type="EMBL" id="CYYA01000002">
    <property type="protein sequence ID" value="CUM75483.1"/>
    <property type="molecule type" value="Genomic_DNA"/>
</dbReference>
<evidence type="ECO:0000256" key="1">
    <source>
        <dbReference type="ARBA" id="ARBA00022490"/>
    </source>
</evidence>
<proteinExistence type="inferred from homology"/>
<comment type="subcellular location">
    <subcellularLocation>
        <location evidence="2">Cytoplasm</location>
    </subcellularLocation>
</comment>
<sequence length="76" mass="8843">MSMTDEKVKRINELYHKAKAEGLTETEKKEQALLREEYIASFRKNLRSQLNQIDIQNTDGSVENLGEKYGKKVIIE</sequence>
<comment type="similarity">
    <text evidence="2">Belongs to the UPF0291 family.</text>
</comment>
<dbReference type="GO" id="GO:0005737">
    <property type="term" value="C:cytoplasm"/>
    <property type="evidence" value="ECO:0007669"/>
    <property type="project" value="UniProtKB-SubCell"/>
</dbReference>
<dbReference type="RefSeq" id="WP_022036737.1">
    <property type="nucleotide sequence ID" value="NZ_CBCTYR010000002.1"/>
</dbReference>
<organism evidence="3 4">
    <name type="scientific">Eubacterium ramulus</name>
    <dbReference type="NCBI Taxonomy" id="39490"/>
    <lineage>
        <taxon>Bacteria</taxon>
        <taxon>Bacillati</taxon>
        <taxon>Bacillota</taxon>
        <taxon>Clostridia</taxon>
        <taxon>Eubacteriales</taxon>
        <taxon>Eubacteriaceae</taxon>
        <taxon>Eubacterium</taxon>
    </lineage>
</organism>
<gene>
    <name evidence="3" type="ORF">ERS852448_00320</name>
</gene>
<dbReference type="InterPro" id="IPR009242">
    <property type="entry name" value="DUF896"/>
</dbReference>
<dbReference type="HAMAP" id="MF_01103">
    <property type="entry name" value="UPF0291"/>
    <property type="match status" value="1"/>
</dbReference>
<evidence type="ECO:0000256" key="2">
    <source>
        <dbReference type="HAMAP-Rule" id="MF_01103"/>
    </source>
</evidence>
<protein>
    <recommendedName>
        <fullName evidence="2">UPF0291 protein ERS852448_00320</fullName>
    </recommendedName>
</protein>
<evidence type="ECO:0000313" key="4">
    <source>
        <dbReference type="Proteomes" id="UP000095492"/>
    </source>
</evidence>
<keyword evidence="1 2" id="KW-0963">Cytoplasm</keyword>
<dbReference type="AlphaFoldDB" id="A0A173RC46"/>